<evidence type="ECO:0000256" key="7">
    <source>
        <dbReference type="ARBA" id="ARBA00022989"/>
    </source>
</evidence>
<evidence type="ECO:0000256" key="4">
    <source>
        <dbReference type="ARBA" id="ARBA00022475"/>
    </source>
</evidence>
<name>A0A7J8JCN5_ROUAE</name>
<accession>A0A7J8JCN5</accession>
<comment type="function">
    <text evidence="1">After binding acetylcholine, the AChR responds by an extensive change in conformation that affects all subunits and leads to opening of an ion-conducting channel across the plasma membrane.</text>
</comment>
<dbReference type="GO" id="GO:0045211">
    <property type="term" value="C:postsynaptic membrane"/>
    <property type="evidence" value="ECO:0007669"/>
    <property type="project" value="UniProtKB-SubCell"/>
</dbReference>
<evidence type="ECO:0000256" key="20">
    <source>
        <dbReference type="ARBA" id="ARBA00038482"/>
    </source>
</evidence>
<keyword evidence="10 22" id="KW-0472">Membrane</keyword>
<comment type="subcellular location">
    <subcellularLocation>
        <location evidence="17">Postsynaptic cell membrane</location>
        <topology evidence="17">Multi-pass membrane protein</topology>
    </subcellularLocation>
</comment>
<evidence type="ECO:0000313" key="26">
    <source>
        <dbReference type="Proteomes" id="UP000593571"/>
    </source>
</evidence>
<feature type="transmembrane region" description="Helical" evidence="22">
    <location>
        <begin position="308"/>
        <end position="331"/>
    </location>
</feature>
<dbReference type="EMBL" id="JACASE010000002">
    <property type="protein sequence ID" value="KAF6494240.1"/>
    <property type="molecule type" value="Genomic_DNA"/>
</dbReference>
<evidence type="ECO:0000256" key="15">
    <source>
        <dbReference type="ARBA" id="ARBA00023286"/>
    </source>
</evidence>
<evidence type="ECO:0000256" key="18">
    <source>
        <dbReference type="ARBA" id="ARBA00034430"/>
    </source>
</evidence>
<evidence type="ECO:0000256" key="22">
    <source>
        <dbReference type="RuleBase" id="RU000687"/>
    </source>
</evidence>
<dbReference type="OrthoDB" id="5975154at2759"/>
<feature type="transmembrane region" description="Helical" evidence="22">
    <location>
        <begin position="477"/>
        <end position="499"/>
    </location>
</feature>
<dbReference type="GO" id="GO:0004888">
    <property type="term" value="F:transmembrane signaling receptor activity"/>
    <property type="evidence" value="ECO:0007669"/>
    <property type="project" value="InterPro"/>
</dbReference>
<dbReference type="InterPro" id="IPR018000">
    <property type="entry name" value="Neurotransmitter_ion_chnl_CS"/>
</dbReference>
<keyword evidence="6 22" id="KW-0732">Signal</keyword>
<evidence type="ECO:0000256" key="6">
    <source>
        <dbReference type="ARBA" id="ARBA00022729"/>
    </source>
</evidence>
<keyword evidence="7 22" id="KW-1133">Transmembrane helix</keyword>
<keyword evidence="5 22" id="KW-0812">Transmembrane</keyword>
<comment type="caution">
    <text evidence="25">The sequence shown here is derived from an EMBL/GenBank/DDBJ whole genome shotgun (WGS) entry which is preliminary data.</text>
</comment>
<dbReference type="FunFam" id="1.20.58.390:FF:000010">
    <property type="entry name" value="Nicotinic acetylcholine receptor subunit epsilon"/>
    <property type="match status" value="1"/>
</dbReference>
<evidence type="ECO:0000256" key="12">
    <source>
        <dbReference type="ARBA" id="ARBA00023170"/>
    </source>
</evidence>
<sequence>MHGGRGQLLLLPLLAICLGAQGRNQEERLLADLMHSYDPHLRPAERDSDVVNVSLKLTLTNLISLNEREEALTTNVWIEMQWCDYRLRWDPRDYEGLWVLRVPSAMVWRPDIVLENNVDGVFEVALYCNVLVSPDGCVYWLPPAIFRSSCPVSVTYFPFDWQNCSLIFQSQTYSTNEINLQLSQEDGQTIEWIFIDPEAFTENGEWAIRHRPAKMLPAAEAAAEAAGHQKVVFYLLIQRKPLFYVINIIAPCVLISSVAVLIYFLPAKAGGQKCTVAINVLLAQTVFLFLVAKKVPETSQAVPLISKYLTFLLVVTILIVVNAVVVLNVSLRSPHTHSMARGVRKVFLRLLPRLLRMHTRPLAPAAAQKARAQLQNGSSAGWPLAGGEEVARCLPRSELLFRQRQRNGLVRAALEKLEQGLEPGQSRELCGSLKQAAPAIQACVEACNFIARARHQQSHFDSENEEWFLVGRVLDRVCFLAMLSLFVCGTAGIFLMAHYNRVPALPFPGDPRPYLPSPD</sequence>
<dbReference type="FunFam" id="1.20.58.390:FF:000036">
    <property type="entry name" value="Nicotinic acetylcholine receptor subunit gamma"/>
    <property type="match status" value="1"/>
</dbReference>
<dbReference type="InterPro" id="IPR038050">
    <property type="entry name" value="Neuro_actylchol_rec"/>
</dbReference>
<evidence type="ECO:0000256" key="1">
    <source>
        <dbReference type="ARBA" id="ARBA00003328"/>
    </source>
</evidence>
<evidence type="ECO:0000256" key="13">
    <source>
        <dbReference type="ARBA" id="ARBA00023180"/>
    </source>
</evidence>
<evidence type="ECO:0000256" key="14">
    <source>
        <dbReference type="ARBA" id="ARBA00023257"/>
    </source>
</evidence>
<evidence type="ECO:0000313" key="25">
    <source>
        <dbReference type="EMBL" id="KAF6494240.1"/>
    </source>
</evidence>
<evidence type="ECO:0000256" key="9">
    <source>
        <dbReference type="ARBA" id="ARBA00023065"/>
    </source>
</evidence>
<dbReference type="PANTHER" id="PTHR18945">
    <property type="entry name" value="NEUROTRANSMITTER GATED ION CHANNEL"/>
    <property type="match status" value="1"/>
</dbReference>
<dbReference type="SUPFAM" id="SSF90112">
    <property type="entry name" value="Neurotransmitter-gated ion-channel transmembrane pore"/>
    <property type="match status" value="1"/>
</dbReference>
<keyword evidence="3 22" id="KW-0813">Transport</keyword>
<evidence type="ECO:0000256" key="19">
    <source>
        <dbReference type="ARBA" id="ARBA00036239"/>
    </source>
</evidence>
<keyword evidence="11" id="KW-1015">Disulfide bond</keyword>
<keyword evidence="15" id="KW-1071">Ligand-gated ion channel</keyword>
<evidence type="ECO:0000256" key="5">
    <source>
        <dbReference type="ARBA" id="ARBA00022692"/>
    </source>
</evidence>
<keyword evidence="12 25" id="KW-0675">Receptor</keyword>
<comment type="catalytic activity">
    <reaction evidence="19">
        <text>Na(+)(in) = Na(+)(out)</text>
        <dbReference type="Rhea" id="RHEA:34963"/>
        <dbReference type="ChEBI" id="CHEBI:29101"/>
    </reaction>
</comment>
<feature type="chain" id="PRO_5029941444" description="Acetylcholine receptor subunit gamma" evidence="22">
    <location>
        <begin position="23"/>
        <end position="519"/>
    </location>
</feature>
<comment type="catalytic activity">
    <reaction evidence="18">
        <text>K(+)(in) = K(+)(out)</text>
        <dbReference type="Rhea" id="RHEA:29463"/>
        <dbReference type="ChEBI" id="CHEBI:29103"/>
    </reaction>
</comment>
<dbReference type="InterPro" id="IPR036719">
    <property type="entry name" value="Neuro-gated_channel_TM_sf"/>
</dbReference>
<dbReference type="SUPFAM" id="SSF63712">
    <property type="entry name" value="Nicotinic receptor ligand binding domain-like"/>
    <property type="match status" value="1"/>
</dbReference>
<dbReference type="InterPro" id="IPR006029">
    <property type="entry name" value="Neurotrans-gated_channel_TM"/>
</dbReference>
<dbReference type="AlphaFoldDB" id="A0A7J8JCN5"/>
<comment type="subunit">
    <text evidence="2">Pentamer of two alpha chains, and one each of the beta, delta, and gamma (in immature muscle) or epsilon (in mature muscle) chains.</text>
</comment>
<proteinExistence type="inferred from homology"/>
<dbReference type="Pfam" id="PF02932">
    <property type="entry name" value="Neur_chan_memb"/>
    <property type="match status" value="1"/>
</dbReference>
<dbReference type="InterPro" id="IPR006202">
    <property type="entry name" value="Neur_chan_lig-bd"/>
</dbReference>
<keyword evidence="4" id="KW-1003">Cell membrane</keyword>
<dbReference type="Pfam" id="PF02931">
    <property type="entry name" value="Neur_chan_LBD"/>
    <property type="match status" value="1"/>
</dbReference>
<evidence type="ECO:0000256" key="17">
    <source>
        <dbReference type="ARBA" id="ARBA00034104"/>
    </source>
</evidence>
<evidence type="ECO:0000256" key="8">
    <source>
        <dbReference type="ARBA" id="ARBA00023018"/>
    </source>
</evidence>
<gene>
    <name evidence="25" type="ORF">HJG63_002865</name>
</gene>
<dbReference type="InterPro" id="IPR002394">
    <property type="entry name" value="Nicotinic_acetylcholine_rcpt"/>
</dbReference>
<dbReference type="InterPro" id="IPR006201">
    <property type="entry name" value="Neur_channel"/>
</dbReference>
<feature type="domain" description="Neurotransmitter-gated ion-channel transmembrane" evidence="24">
    <location>
        <begin position="248"/>
        <end position="494"/>
    </location>
</feature>
<keyword evidence="16 22" id="KW-0407">Ion channel</keyword>
<dbReference type="Gene3D" id="2.70.170.10">
    <property type="entry name" value="Neurotransmitter-gated ion-channel ligand-binding domain"/>
    <property type="match status" value="1"/>
</dbReference>
<keyword evidence="9 22" id="KW-0406">Ion transport</keyword>
<dbReference type="InterPro" id="IPR036734">
    <property type="entry name" value="Neur_chan_lig-bd_sf"/>
</dbReference>
<dbReference type="GO" id="GO:0031594">
    <property type="term" value="C:neuromuscular junction"/>
    <property type="evidence" value="ECO:0007669"/>
    <property type="project" value="UniProtKB-ARBA"/>
</dbReference>
<dbReference type="PROSITE" id="PS00236">
    <property type="entry name" value="NEUROTR_ION_CHANNEL"/>
    <property type="match status" value="1"/>
</dbReference>
<comment type="similarity">
    <text evidence="20">Belongs to the ligand-gated ion channel (TC 1.A.9) family. Acetylcholine receptor (TC 1.A.9.1) subfamily. Gamma/CHRNG sub-subfamily.</text>
</comment>
<evidence type="ECO:0000259" key="24">
    <source>
        <dbReference type="Pfam" id="PF02932"/>
    </source>
</evidence>
<dbReference type="CDD" id="cd19029">
    <property type="entry name" value="LGIC_ECD_nAChR_G"/>
    <property type="match status" value="1"/>
</dbReference>
<evidence type="ECO:0000256" key="16">
    <source>
        <dbReference type="ARBA" id="ARBA00023303"/>
    </source>
</evidence>
<dbReference type="GO" id="GO:0022848">
    <property type="term" value="F:acetylcholine-gated monoatomic cation-selective channel activity"/>
    <property type="evidence" value="ECO:0007669"/>
    <property type="project" value="InterPro"/>
</dbReference>
<evidence type="ECO:0000256" key="10">
    <source>
        <dbReference type="ARBA" id="ARBA00023136"/>
    </source>
</evidence>
<dbReference type="PRINTS" id="PR00254">
    <property type="entry name" value="NICOTINICR"/>
</dbReference>
<dbReference type="FunFam" id="2.70.170.10:FF:000012">
    <property type="entry name" value="Nicotinic acetylcholine receptor subunit gamma"/>
    <property type="match status" value="1"/>
</dbReference>
<dbReference type="KEGG" id="ray:107504948"/>
<evidence type="ECO:0000259" key="23">
    <source>
        <dbReference type="Pfam" id="PF02931"/>
    </source>
</evidence>
<dbReference type="Gene3D" id="1.20.58.390">
    <property type="entry name" value="Neurotransmitter-gated ion-channel transmembrane domain"/>
    <property type="match status" value="2"/>
</dbReference>
<dbReference type="Proteomes" id="UP000593571">
    <property type="component" value="Unassembled WGS sequence"/>
</dbReference>
<feature type="transmembrane region" description="Helical" evidence="22">
    <location>
        <begin position="276"/>
        <end position="296"/>
    </location>
</feature>
<reference evidence="25 26" key="1">
    <citation type="journal article" date="2020" name="Nature">
        <title>Six reference-quality genomes reveal evolution of bat adaptations.</title>
        <authorList>
            <person name="Jebb D."/>
            <person name="Huang Z."/>
            <person name="Pippel M."/>
            <person name="Hughes G.M."/>
            <person name="Lavrichenko K."/>
            <person name="Devanna P."/>
            <person name="Winkler S."/>
            <person name="Jermiin L.S."/>
            <person name="Skirmuntt E.C."/>
            <person name="Katzourakis A."/>
            <person name="Burkitt-Gray L."/>
            <person name="Ray D.A."/>
            <person name="Sullivan K.A.M."/>
            <person name="Roscito J.G."/>
            <person name="Kirilenko B.M."/>
            <person name="Davalos L.M."/>
            <person name="Corthals A.P."/>
            <person name="Power M.L."/>
            <person name="Jones G."/>
            <person name="Ransome R.D."/>
            <person name="Dechmann D.K.N."/>
            <person name="Locatelli A.G."/>
            <person name="Puechmaille S.J."/>
            <person name="Fedrigo O."/>
            <person name="Jarvis E.D."/>
            <person name="Hiller M."/>
            <person name="Vernes S.C."/>
            <person name="Myers E.W."/>
            <person name="Teeling E.C."/>
        </authorList>
    </citation>
    <scope>NUCLEOTIDE SEQUENCE [LARGE SCALE GENOMIC DNA]</scope>
    <source>
        <strain evidence="25">MRouAeg1</strain>
        <tissue evidence="25">Muscle</tissue>
    </source>
</reference>
<feature type="transmembrane region" description="Helical" evidence="22">
    <location>
        <begin position="242"/>
        <end position="264"/>
    </location>
</feature>
<evidence type="ECO:0000256" key="3">
    <source>
        <dbReference type="ARBA" id="ARBA00022448"/>
    </source>
</evidence>
<dbReference type="PRINTS" id="PR00252">
    <property type="entry name" value="NRIONCHANNEL"/>
</dbReference>
<dbReference type="CDD" id="cd19064">
    <property type="entry name" value="LGIC_TM_nAChR"/>
    <property type="match status" value="1"/>
</dbReference>
<keyword evidence="26" id="KW-1185">Reference proteome</keyword>
<keyword evidence="8" id="KW-0770">Synapse</keyword>
<evidence type="ECO:0000256" key="11">
    <source>
        <dbReference type="ARBA" id="ARBA00023157"/>
    </source>
</evidence>
<feature type="domain" description="Neurotransmitter-gated ion-channel ligand-binding" evidence="23">
    <location>
        <begin position="26"/>
        <end position="241"/>
    </location>
</feature>
<evidence type="ECO:0000256" key="21">
    <source>
        <dbReference type="ARBA" id="ARBA00039195"/>
    </source>
</evidence>
<evidence type="ECO:0000256" key="2">
    <source>
        <dbReference type="ARBA" id="ARBA00011357"/>
    </source>
</evidence>
<feature type="signal peptide" evidence="22">
    <location>
        <begin position="1"/>
        <end position="22"/>
    </location>
</feature>
<protein>
    <recommendedName>
        <fullName evidence="21">Acetylcholine receptor subunit gamma</fullName>
    </recommendedName>
</protein>
<organism evidence="25 26">
    <name type="scientific">Rousettus aegyptiacus</name>
    <name type="common">Egyptian fruit bat</name>
    <name type="synonym">Pteropus aegyptiacus</name>
    <dbReference type="NCBI Taxonomy" id="9407"/>
    <lineage>
        <taxon>Eukaryota</taxon>
        <taxon>Metazoa</taxon>
        <taxon>Chordata</taxon>
        <taxon>Craniata</taxon>
        <taxon>Vertebrata</taxon>
        <taxon>Euteleostomi</taxon>
        <taxon>Mammalia</taxon>
        <taxon>Eutheria</taxon>
        <taxon>Laurasiatheria</taxon>
        <taxon>Chiroptera</taxon>
        <taxon>Yinpterochiroptera</taxon>
        <taxon>Pteropodoidea</taxon>
        <taxon>Pteropodidae</taxon>
        <taxon>Rousettinae</taxon>
        <taxon>Rousettus</taxon>
    </lineage>
</organism>
<keyword evidence="13" id="KW-0325">Glycoprotein</keyword>
<keyword evidence="14" id="KW-0628">Postsynaptic cell membrane</keyword>